<dbReference type="Pfam" id="PF20086">
    <property type="entry name" value="DUF6478"/>
    <property type="match status" value="1"/>
</dbReference>
<evidence type="ECO:0000313" key="2">
    <source>
        <dbReference type="EMBL" id="AXC48586.1"/>
    </source>
</evidence>
<dbReference type="KEGG" id="pars:DRW48_01735"/>
<dbReference type="EMBL" id="CP030918">
    <property type="protein sequence ID" value="AXC48586.1"/>
    <property type="molecule type" value="Genomic_DNA"/>
</dbReference>
<accession>A0A344PGT1</accession>
<dbReference type="InterPro" id="IPR045514">
    <property type="entry name" value="DUF6478"/>
</dbReference>
<keyword evidence="3" id="KW-1185">Reference proteome</keyword>
<name>A0A344PGT1_9RHOB</name>
<dbReference type="Proteomes" id="UP000252023">
    <property type="component" value="Chromosome"/>
</dbReference>
<dbReference type="AlphaFoldDB" id="A0A344PGT1"/>
<proteinExistence type="predicted"/>
<gene>
    <name evidence="2" type="ORF">DRW48_01735</name>
</gene>
<evidence type="ECO:0000313" key="3">
    <source>
        <dbReference type="Proteomes" id="UP000252023"/>
    </source>
</evidence>
<feature type="region of interest" description="Disordered" evidence="1">
    <location>
        <begin position="1"/>
        <end position="22"/>
    </location>
</feature>
<organism evidence="2 3">
    <name type="scientific">Paracoccus suum</name>
    <dbReference type="NCBI Taxonomy" id="2259340"/>
    <lineage>
        <taxon>Bacteria</taxon>
        <taxon>Pseudomonadati</taxon>
        <taxon>Pseudomonadota</taxon>
        <taxon>Alphaproteobacteria</taxon>
        <taxon>Rhodobacterales</taxon>
        <taxon>Paracoccaceae</taxon>
        <taxon>Paracoccus</taxon>
    </lineage>
</organism>
<sequence>MARRGPAATLGKLLGRGAGGGDAGHWRGMRTAALSTAEIDRLRGAARDQRRAIDAFLASTERATRRHSALLAAMPLPAGTDWRWRPPLLSTPLDPAVRIGPPNGEGLGDSAQLFHDCDLRAMILRQVPNLSATDLALYGLRLEVLGFSGGFLALSLPLPAEALDGLDRDHIIRLETEIEIERRIEVFARLNIKNGPNTDQQQAHLGWMQADRRNRHVSEFDLAPTEINPERLESAWLDLIFEAPAMNAVVLRDLVLSRHRRAQV</sequence>
<protein>
    <submittedName>
        <fullName evidence="2">Uncharacterized protein</fullName>
    </submittedName>
</protein>
<reference evidence="3" key="1">
    <citation type="submission" date="2018-07" db="EMBL/GenBank/DDBJ databases">
        <title>Genome sequencing of Paracoccus sp. SC2-6.</title>
        <authorList>
            <person name="Heo J."/>
            <person name="Kim S.-J."/>
            <person name="Kwon S.-W."/>
        </authorList>
    </citation>
    <scope>NUCLEOTIDE SEQUENCE [LARGE SCALE GENOMIC DNA]</scope>
    <source>
        <strain evidence="3">SC2-6</strain>
    </source>
</reference>
<dbReference type="RefSeq" id="WP_114074905.1">
    <property type="nucleotide sequence ID" value="NZ_CP030918.1"/>
</dbReference>
<evidence type="ECO:0000256" key="1">
    <source>
        <dbReference type="SAM" id="MobiDB-lite"/>
    </source>
</evidence>
<dbReference type="OrthoDB" id="7827015at2"/>